<protein>
    <submittedName>
        <fullName evidence="2">SPFH domain-containing protein</fullName>
    </submittedName>
</protein>
<organism evidence="2 3">
    <name type="scientific">Nocardioides dubius</name>
    <dbReference type="NCBI Taxonomy" id="317019"/>
    <lineage>
        <taxon>Bacteria</taxon>
        <taxon>Bacillati</taxon>
        <taxon>Actinomycetota</taxon>
        <taxon>Actinomycetes</taxon>
        <taxon>Propionibacteriales</taxon>
        <taxon>Nocardioidaceae</taxon>
        <taxon>Nocardioides</taxon>
    </lineage>
</organism>
<dbReference type="Proteomes" id="UP001501581">
    <property type="component" value="Unassembled WGS sequence"/>
</dbReference>
<reference evidence="3" key="1">
    <citation type="journal article" date="2019" name="Int. J. Syst. Evol. Microbiol.">
        <title>The Global Catalogue of Microorganisms (GCM) 10K type strain sequencing project: providing services to taxonomists for standard genome sequencing and annotation.</title>
        <authorList>
            <consortium name="The Broad Institute Genomics Platform"/>
            <consortium name="The Broad Institute Genome Sequencing Center for Infectious Disease"/>
            <person name="Wu L."/>
            <person name="Ma J."/>
        </authorList>
    </citation>
    <scope>NUCLEOTIDE SEQUENCE [LARGE SCALE GENOMIC DNA]</scope>
    <source>
        <strain evidence="3">JCM 13008</strain>
    </source>
</reference>
<dbReference type="CDD" id="cd03408">
    <property type="entry name" value="SPFH_like_u1"/>
    <property type="match status" value="1"/>
</dbReference>
<dbReference type="EMBL" id="BAAALG010000002">
    <property type="protein sequence ID" value="GAA1094627.1"/>
    <property type="molecule type" value="Genomic_DNA"/>
</dbReference>
<evidence type="ECO:0000313" key="2">
    <source>
        <dbReference type="EMBL" id="GAA1094627.1"/>
    </source>
</evidence>
<evidence type="ECO:0000259" key="1">
    <source>
        <dbReference type="Pfam" id="PF09851"/>
    </source>
</evidence>
<name>A0ABP4E6B8_9ACTN</name>
<dbReference type="RefSeq" id="WP_343991622.1">
    <property type="nucleotide sequence ID" value="NZ_BAAALG010000002.1"/>
</dbReference>
<dbReference type="Pfam" id="PF09851">
    <property type="entry name" value="SHOCT"/>
    <property type="match status" value="1"/>
</dbReference>
<dbReference type="InterPro" id="IPR018649">
    <property type="entry name" value="SHOCT"/>
</dbReference>
<dbReference type="InterPro" id="IPR033880">
    <property type="entry name" value="SPFH_YdjI"/>
</dbReference>
<comment type="caution">
    <text evidence="2">The sequence shown here is derived from an EMBL/GenBank/DDBJ whole genome shotgun (WGS) entry which is preliminary data.</text>
</comment>
<accession>A0ABP4E6B8</accession>
<keyword evidence="3" id="KW-1185">Reference proteome</keyword>
<evidence type="ECO:0000313" key="3">
    <source>
        <dbReference type="Proteomes" id="UP001501581"/>
    </source>
</evidence>
<sequence>MGLIQAAIGALGGTLADQWKDFYTVPNGLAPTAALFSAVPRGTNNDRGSNTKASDGVISNGSKIIVPEGYGLILMQDGAITGFAAEAGAYEWNSEAQDSQSIFAGNGIVSPLITTSWERFKFGGRPSSQQRAYFVTLKELPNNRFGTQSEIYWDDAYMNAQVGAVTRGTYTLSISDPILFIKAFVPAAYLEPGRVFDFTDVDNDAASQLFNEVVGSLAPAFSMYTNDPAKGNRITKIQQDSVGFAQSLSAAVEQNYQWASGRGLEIVSTAIIAIEYDEATRELLRNVQRADALSGARGNSNLQASVAAGMESAGANAGPGGMMGMGMAAGSIGLGGLQQPVPGVGAQSTGAPAAPAAAAPAAPAAPAAEDPMAMLTKAKQMLDAGLITQEDYDAAKAKALGL</sequence>
<proteinExistence type="predicted"/>
<dbReference type="PANTHER" id="PTHR37826">
    <property type="entry name" value="FLOTILLIN BAND_7_5 DOMAIN PROTEIN"/>
    <property type="match status" value="1"/>
</dbReference>
<gene>
    <name evidence="2" type="ORF">GCM10009668_08100</name>
</gene>
<dbReference type="PANTHER" id="PTHR37826:SF2">
    <property type="entry name" value="ZINC-RIBBON DOMAIN-CONTAINING PROTEIN"/>
    <property type="match status" value="1"/>
</dbReference>
<feature type="domain" description="SHOCT" evidence="1">
    <location>
        <begin position="375"/>
        <end position="400"/>
    </location>
</feature>